<accession>A0ABD1Z6J7</accession>
<protein>
    <submittedName>
        <fullName evidence="1">Uncharacterized protein</fullName>
    </submittedName>
</protein>
<dbReference type="Proteomes" id="UP001605036">
    <property type="component" value="Unassembled WGS sequence"/>
</dbReference>
<evidence type="ECO:0000313" key="2">
    <source>
        <dbReference type="Proteomes" id="UP001605036"/>
    </source>
</evidence>
<keyword evidence="2" id="KW-1185">Reference proteome</keyword>
<organism evidence="1 2">
    <name type="scientific">Riccia fluitans</name>
    <dbReference type="NCBI Taxonomy" id="41844"/>
    <lineage>
        <taxon>Eukaryota</taxon>
        <taxon>Viridiplantae</taxon>
        <taxon>Streptophyta</taxon>
        <taxon>Embryophyta</taxon>
        <taxon>Marchantiophyta</taxon>
        <taxon>Marchantiopsida</taxon>
        <taxon>Marchantiidae</taxon>
        <taxon>Marchantiales</taxon>
        <taxon>Ricciaceae</taxon>
        <taxon>Riccia</taxon>
    </lineage>
</organism>
<dbReference type="EMBL" id="JBHFFA010000002">
    <property type="protein sequence ID" value="KAL2643358.1"/>
    <property type="molecule type" value="Genomic_DNA"/>
</dbReference>
<sequence>MIDQLHGATELCNRGFTCSTVHFVSIGLFSIVSESEAQQRGTIFYKMLRSHLADCFNVRSVTLQFRGYQMLDILRKGSSE</sequence>
<reference evidence="1 2" key="1">
    <citation type="submission" date="2024-09" db="EMBL/GenBank/DDBJ databases">
        <title>Chromosome-scale assembly of Riccia fluitans.</title>
        <authorList>
            <person name="Paukszto L."/>
            <person name="Sawicki J."/>
            <person name="Karawczyk K."/>
            <person name="Piernik-Szablinska J."/>
            <person name="Szczecinska M."/>
            <person name="Mazdziarz M."/>
        </authorList>
    </citation>
    <scope>NUCLEOTIDE SEQUENCE [LARGE SCALE GENOMIC DNA]</scope>
    <source>
        <strain evidence="1">Rf_01</strain>
        <tissue evidence="1">Aerial parts of the thallus</tissue>
    </source>
</reference>
<evidence type="ECO:0000313" key="1">
    <source>
        <dbReference type="EMBL" id="KAL2643358.1"/>
    </source>
</evidence>
<comment type="caution">
    <text evidence="1">The sequence shown here is derived from an EMBL/GenBank/DDBJ whole genome shotgun (WGS) entry which is preliminary data.</text>
</comment>
<name>A0ABD1Z6J7_9MARC</name>
<dbReference type="AlphaFoldDB" id="A0ABD1Z6J7"/>
<gene>
    <name evidence="1" type="ORF">R1flu_010945</name>
</gene>
<proteinExistence type="predicted"/>